<accession>A0A6V8H042</accession>
<dbReference type="Proteomes" id="UP000053095">
    <property type="component" value="Unassembled WGS sequence"/>
</dbReference>
<reference evidence="3" key="1">
    <citation type="journal article" date="2015" name="Genome Announc.">
        <title>Draft genome sequence of Talaromyces cellulolyticus strain Y-94, a source of lignocellulosic biomass-degrading enzymes.</title>
        <authorList>
            <person name="Fujii T."/>
            <person name="Koike H."/>
            <person name="Sawayama S."/>
            <person name="Yano S."/>
            <person name="Inoue H."/>
        </authorList>
    </citation>
    <scope>NUCLEOTIDE SEQUENCE [LARGE SCALE GENOMIC DNA]</scope>
    <source>
        <strain evidence="3">Y-94</strain>
    </source>
</reference>
<feature type="region of interest" description="Disordered" evidence="1">
    <location>
        <begin position="255"/>
        <end position="383"/>
    </location>
</feature>
<proteinExistence type="predicted"/>
<feature type="compositionally biased region" description="Polar residues" evidence="1">
    <location>
        <begin position="286"/>
        <end position="303"/>
    </location>
</feature>
<feature type="compositionally biased region" description="Basic residues" evidence="1">
    <location>
        <begin position="305"/>
        <end position="315"/>
    </location>
</feature>
<gene>
    <name evidence="2" type="ORF">TCE0_015f02066</name>
</gene>
<feature type="compositionally biased region" description="Basic and acidic residues" evidence="1">
    <location>
        <begin position="144"/>
        <end position="171"/>
    </location>
</feature>
<comment type="caution">
    <text evidence="2">The sequence shown here is derived from an EMBL/GenBank/DDBJ whole genome shotgun (WGS) entry which is preliminary data.</text>
</comment>
<sequence length="383" mass="43313">MIAGLANNMDTPGVPKSVSFEVRKAFFEIIFPDDFPPCHSSPTPALPGRFSSPDDSRPSTRSAGLPNSYKSELSPNTGSFPSPNWQIRDSKWPQSRSQSSRKYVPKGRRYDSPINQRRVAPRNGFLHPAKKYSLPGPSQATERNVQDGRKKRTDELAKPPTDDKPQAERPRLINHALSASLEDGEEAKTPLTKESPTSVSRYVSPKDEEDAVQSIRKSQYWTQLRHDPIFSDLSTRSETISITDLKQRRDQILQNHASPRQAIMKEQGTQTDPEGGLPFPRPRSPLKTTTTIQDRPEQFTSRPKSVPHSRKRPHAKERNQHTRTSSLTDTDSPHIHTPQLEGRRGFKRSRSVAEEDYEESDYSYRRKVGGGVGQGSFYRYLPS</sequence>
<organism evidence="2 3">
    <name type="scientific">Talaromyces pinophilus</name>
    <name type="common">Penicillium pinophilum</name>
    <dbReference type="NCBI Taxonomy" id="128442"/>
    <lineage>
        <taxon>Eukaryota</taxon>
        <taxon>Fungi</taxon>
        <taxon>Dikarya</taxon>
        <taxon>Ascomycota</taxon>
        <taxon>Pezizomycotina</taxon>
        <taxon>Eurotiomycetes</taxon>
        <taxon>Eurotiomycetidae</taxon>
        <taxon>Eurotiales</taxon>
        <taxon>Trichocomaceae</taxon>
        <taxon>Talaromyces</taxon>
        <taxon>Talaromyces sect. Talaromyces</taxon>
    </lineage>
</organism>
<protein>
    <submittedName>
        <fullName evidence="2">Uncharacterized protein</fullName>
    </submittedName>
</protein>
<feature type="compositionally biased region" description="Polar residues" evidence="1">
    <location>
        <begin position="68"/>
        <end position="101"/>
    </location>
</feature>
<dbReference type="EMBL" id="DF933811">
    <property type="protein sequence ID" value="GAM34467.1"/>
    <property type="molecule type" value="Genomic_DNA"/>
</dbReference>
<keyword evidence="3" id="KW-1185">Reference proteome</keyword>
<feature type="compositionally biased region" description="Polar residues" evidence="1">
    <location>
        <begin position="192"/>
        <end position="201"/>
    </location>
</feature>
<feature type="region of interest" description="Disordered" evidence="1">
    <location>
        <begin position="33"/>
        <end position="210"/>
    </location>
</feature>
<evidence type="ECO:0000256" key="1">
    <source>
        <dbReference type="SAM" id="MobiDB-lite"/>
    </source>
</evidence>
<evidence type="ECO:0000313" key="2">
    <source>
        <dbReference type="EMBL" id="GAM34467.1"/>
    </source>
</evidence>
<name>A0A6V8H042_TALPI</name>
<dbReference type="AlphaFoldDB" id="A0A6V8H042"/>
<evidence type="ECO:0000313" key="3">
    <source>
        <dbReference type="Proteomes" id="UP000053095"/>
    </source>
</evidence>